<dbReference type="Proteomes" id="UP000579250">
    <property type="component" value="Unassembled WGS sequence"/>
</dbReference>
<name>A0A846Z1J9_9ACTN</name>
<dbReference type="EMBL" id="JAAXPI010000011">
    <property type="protein sequence ID" value="NKZ04273.1"/>
    <property type="molecule type" value="Genomic_DNA"/>
</dbReference>
<sequence length="602" mass="65751">MTDTTITFTDHLVPALEAGDYEITVRQEVGRGGTALETFAKTARFTVAGERFLLAPPVIQEMFPPGGSVGDHSNVLPHITLTRPTLPWEREPLKDAAVRSPWLALLLFADDDPVKTQVLPLGEIAKGPAYFPEVVLDRHESSTGSVTVIDVPAKLLRTLLPSYADLRYLTHVRGGEGSEAAVITAGRLPAPGGSSSVHLVSLEHRFHDTPGGPDFDYGAHDEIRLVSLANWRFACVDERQTLPAMTRALAHDAATFRLPDSGEPLADGFLRQGFVPARHRLRDGGRSVAWYRGPLVPGAVEGEPVSPARSADGLLRFHPRTGMFDVGHAAAWQLGRLLMLRSGDSATALYEWKRRRAQKHKRAARERADYPLAVTEIDDSLPENVLAWLTALNRLEGVPFAYLVPDERLLPMETIRFFGLDQQWMRHLIDGAYSIGRLSRADAVLDAASPLPLSHPPVTGALIRSEVVAGYPGLLIDGYPHQKDTKAPLEVVRCDRLAPNVLLCLFNGVLSRLDLHQRPESQHFAVEAPDTDGYGKSLRATGDGTVPARSRVPLSLGPRRTLPIADLVSAMASAFDTDPADFTPGDFALQMIETAERVTFLA</sequence>
<evidence type="ECO:0000313" key="1">
    <source>
        <dbReference type="EMBL" id="NKZ04273.1"/>
    </source>
</evidence>
<accession>A0A846Z1J9</accession>
<dbReference type="AlphaFoldDB" id="A0A846Z1J9"/>
<reference evidence="1 2" key="1">
    <citation type="submission" date="2020-04" db="EMBL/GenBank/DDBJ databases">
        <title>MicrobeNet Type strains.</title>
        <authorList>
            <person name="Nicholson A.C."/>
        </authorList>
    </citation>
    <scope>NUCLEOTIDE SEQUENCE [LARGE SCALE GENOMIC DNA]</scope>
    <source>
        <strain evidence="1 2">ATCC BAA-277</strain>
    </source>
</reference>
<keyword evidence="2" id="KW-1185">Reference proteome</keyword>
<dbReference type="RefSeq" id="WP_067637430.1">
    <property type="nucleotide sequence ID" value="NZ_JAAXPI010000011.1"/>
</dbReference>
<evidence type="ECO:0000313" key="2">
    <source>
        <dbReference type="Proteomes" id="UP000579250"/>
    </source>
</evidence>
<protein>
    <submittedName>
        <fullName evidence="1">Uncharacterized protein</fullName>
    </submittedName>
</protein>
<gene>
    <name evidence="1" type="ORF">HGB48_10975</name>
</gene>
<proteinExistence type="predicted"/>
<organism evidence="1 2">
    <name type="scientific">Actinomadura latina</name>
    <dbReference type="NCBI Taxonomy" id="163603"/>
    <lineage>
        <taxon>Bacteria</taxon>
        <taxon>Bacillati</taxon>
        <taxon>Actinomycetota</taxon>
        <taxon>Actinomycetes</taxon>
        <taxon>Streptosporangiales</taxon>
        <taxon>Thermomonosporaceae</taxon>
        <taxon>Actinomadura</taxon>
    </lineage>
</organism>
<comment type="caution">
    <text evidence="1">The sequence shown here is derived from an EMBL/GenBank/DDBJ whole genome shotgun (WGS) entry which is preliminary data.</text>
</comment>